<evidence type="ECO:0000313" key="3">
    <source>
        <dbReference type="Proteomes" id="UP001303222"/>
    </source>
</evidence>
<feature type="region of interest" description="Disordered" evidence="1">
    <location>
        <begin position="485"/>
        <end position="543"/>
    </location>
</feature>
<reference evidence="2" key="2">
    <citation type="submission" date="2023-06" db="EMBL/GenBank/DDBJ databases">
        <authorList>
            <consortium name="Lawrence Berkeley National Laboratory"/>
            <person name="Mondo S.J."/>
            <person name="Hensen N."/>
            <person name="Bonometti L."/>
            <person name="Westerberg I."/>
            <person name="Brannstrom I.O."/>
            <person name="Guillou S."/>
            <person name="Cros-Aarteil S."/>
            <person name="Calhoun S."/>
            <person name="Haridas S."/>
            <person name="Kuo A."/>
            <person name="Pangilinan J."/>
            <person name="Riley R."/>
            <person name="Labutti K."/>
            <person name="Andreopoulos B."/>
            <person name="Lipzen A."/>
            <person name="Chen C."/>
            <person name="Yanf M."/>
            <person name="Daum C."/>
            <person name="Ng V."/>
            <person name="Clum A."/>
            <person name="Steindorff A."/>
            <person name="Ohm R."/>
            <person name="Martin F."/>
            <person name="Silar P."/>
            <person name="Natvig D."/>
            <person name="Lalanne C."/>
            <person name="Gautier V."/>
            <person name="Ament-Velasquez S.L."/>
            <person name="Kruys A."/>
            <person name="Hutchinson M.I."/>
            <person name="Powell A.J."/>
            <person name="Barry K."/>
            <person name="Miller A.N."/>
            <person name="Grigoriev I.V."/>
            <person name="Debuchy R."/>
            <person name="Gladieux P."/>
            <person name="Thoren M.H."/>
            <person name="Johannesson H."/>
        </authorList>
    </citation>
    <scope>NUCLEOTIDE SEQUENCE</scope>
    <source>
        <strain evidence="2">CBS 626.80</strain>
    </source>
</reference>
<feature type="compositionally biased region" description="Basic and acidic residues" evidence="1">
    <location>
        <begin position="509"/>
        <end position="522"/>
    </location>
</feature>
<comment type="caution">
    <text evidence="2">The sequence shown here is derived from an EMBL/GenBank/DDBJ whole genome shotgun (WGS) entry which is preliminary data.</text>
</comment>
<feature type="region of interest" description="Disordered" evidence="1">
    <location>
        <begin position="315"/>
        <end position="472"/>
    </location>
</feature>
<name>A0AAN6NUY1_9PEZI</name>
<accession>A0AAN6NUY1</accession>
<feature type="compositionally biased region" description="Basic and acidic residues" evidence="1">
    <location>
        <begin position="360"/>
        <end position="375"/>
    </location>
</feature>
<organism evidence="2 3">
    <name type="scientific">Pseudoneurospora amorphoporcata</name>
    <dbReference type="NCBI Taxonomy" id="241081"/>
    <lineage>
        <taxon>Eukaryota</taxon>
        <taxon>Fungi</taxon>
        <taxon>Dikarya</taxon>
        <taxon>Ascomycota</taxon>
        <taxon>Pezizomycotina</taxon>
        <taxon>Sordariomycetes</taxon>
        <taxon>Sordariomycetidae</taxon>
        <taxon>Sordariales</taxon>
        <taxon>Sordariaceae</taxon>
        <taxon>Pseudoneurospora</taxon>
    </lineage>
</organism>
<feature type="compositionally biased region" description="Low complexity" evidence="1">
    <location>
        <begin position="332"/>
        <end position="350"/>
    </location>
</feature>
<proteinExistence type="predicted"/>
<dbReference type="Proteomes" id="UP001303222">
    <property type="component" value="Unassembled WGS sequence"/>
</dbReference>
<feature type="compositionally biased region" description="Basic and acidic residues" evidence="1">
    <location>
        <begin position="229"/>
        <end position="242"/>
    </location>
</feature>
<keyword evidence="3" id="KW-1185">Reference proteome</keyword>
<reference evidence="2" key="1">
    <citation type="journal article" date="2023" name="Mol. Phylogenet. Evol.">
        <title>Genome-scale phylogeny and comparative genomics of the fungal order Sordariales.</title>
        <authorList>
            <person name="Hensen N."/>
            <person name="Bonometti L."/>
            <person name="Westerberg I."/>
            <person name="Brannstrom I.O."/>
            <person name="Guillou S."/>
            <person name="Cros-Aarteil S."/>
            <person name="Calhoun S."/>
            <person name="Haridas S."/>
            <person name="Kuo A."/>
            <person name="Mondo S."/>
            <person name="Pangilinan J."/>
            <person name="Riley R."/>
            <person name="LaButti K."/>
            <person name="Andreopoulos B."/>
            <person name="Lipzen A."/>
            <person name="Chen C."/>
            <person name="Yan M."/>
            <person name="Daum C."/>
            <person name="Ng V."/>
            <person name="Clum A."/>
            <person name="Steindorff A."/>
            <person name="Ohm R.A."/>
            <person name="Martin F."/>
            <person name="Silar P."/>
            <person name="Natvig D.O."/>
            <person name="Lalanne C."/>
            <person name="Gautier V."/>
            <person name="Ament-Velasquez S.L."/>
            <person name="Kruys A."/>
            <person name="Hutchinson M.I."/>
            <person name="Powell A.J."/>
            <person name="Barry K."/>
            <person name="Miller A.N."/>
            <person name="Grigoriev I.V."/>
            <person name="Debuchy R."/>
            <person name="Gladieux P."/>
            <person name="Hiltunen Thoren M."/>
            <person name="Johannesson H."/>
        </authorList>
    </citation>
    <scope>NUCLEOTIDE SEQUENCE</scope>
    <source>
        <strain evidence="2">CBS 626.80</strain>
    </source>
</reference>
<evidence type="ECO:0000313" key="2">
    <source>
        <dbReference type="EMBL" id="KAK3951539.1"/>
    </source>
</evidence>
<feature type="compositionally biased region" description="Polar residues" evidence="1">
    <location>
        <begin position="633"/>
        <end position="643"/>
    </location>
</feature>
<feature type="compositionally biased region" description="Polar residues" evidence="1">
    <location>
        <begin position="458"/>
        <end position="467"/>
    </location>
</feature>
<feature type="compositionally biased region" description="Basic and acidic residues" evidence="1">
    <location>
        <begin position="400"/>
        <end position="410"/>
    </location>
</feature>
<dbReference type="EMBL" id="MU859145">
    <property type="protein sequence ID" value="KAK3951539.1"/>
    <property type="molecule type" value="Genomic_DNA"/>
</dbReference>
<dbReference type="AlphaFoldDB" id="A0AAN6NUY1"/>
<feature type="region of interest" description="Disordered" evidence="1">
    <location>
        <begin position="211"/>
        <end position="242"/>
    </location>
</feature>
<feature type="compositionally biased region" description="Basic and acidic residues" evidence="1">
    <location>
        <begin position="673"/>
        <end position="683"/>
    </location>
</feature>
<sequence>MVVLDNLSKQLAAIEKINAVRDALDRLKPRCLITDSVSPEDICQGQAFLRCMGLHEVAEWLAEYMGVSSRGRWYDDESRYVIKINGRLLDGDIPAEVASNVLGRIWREEQERANRFEKAGRAEAARASMRPPPPGLVNRSVLEIPLVHRSPDKDNVLTAQEAEQAARRLAELGLLVPEPGHYTVSVNGECVHLEEGLQARRIWNKELEAMRQAQRHRQQHAMAPPPRPAPREPKSPNSQTKDDLLSIGIDLSLHKPPSVYTGSPTLEARTAQFMAANKDLLAAIDKEDEEKDRLLRVIDDERGSRDVSEARTLRSNSVYSSRFPSEAPPVVPAATTTARTARNNRQANTVPANPSSSAHEIARRRQAELSREEGPSHAAEGTAQDNRERTNNPRRQVKNPVRERGPEKPRKPQAATEAGASNGTPHNASAGRSGSSRPVATAVTTQKEEARPVPVPTPSASETPASQKKTKFILKVGGRRVVSQSHITFKDTPATEPPVHASPPTLRRNLSEPTRRHRDISQERSFGGNATRDAPSPGSFNHSLPTRRSLFGTTREQQLSYLTSGTLNVSHDARGRVPTPPLGVFRHPPRAIRHQSHHQMPPPAGFPNRALTESGSHHQNESRPTGHLPSITPARTISPQVPSQAVAGRESPQTMRGTATEDIGKRHATRRQFHGEEQGGRGP</sequence>
<feature type="compositionally biased region" description="Polar residues" evidence="1">
    <location>
        <begin position="419"/>
        <end position="445"/>
    </location>
</feature>
<evidence type="ECO:0000256" key="1">
    <source>
        <dbReference type="SAM" id="MobiDB-lite"/>
    </source>
</evidence>
<protein>
    <submittedName>
        <fullName evidence="2">Uncharacterized protein</fullName>
    </submittedName>
</protein>
<feature type="region of interest" description="Disordered" evidence="1">
    <location>
        <begin position="594"/>
        <end position="683"/>
    </location>
</feature>
<gene>
    <name evidence="2" type="ORF">QBC32DRAFT_214757</name>
</gene>